<keyword evidence="1" id="KW-1133">Transmembrane helix</keyword>
<accession>A0A8B3S2J7</accession>
<dbReference type="Proteomes" id="UP000291831">
    <property type="component" value="Unassembled WGS sequence"/>
</dbReference>
<proteinExistence type="predicted"/>
<feature type="transmembrane region" description="Helical" evidence="1">
    <location>
        <begin position="5"/>
        <end position="23"/>
    </location>
</feature>
<comment type="caution">
    <text evidence="2">The sequence shown here is derived from an EMBL/GenBank/DDBJ whole genome shotgun (WGS) entry which is preliminary data.</text>
</comment>
<feature type="transmembrane region" description="Helical" evidence="1">
    <location>
        <begin position="62"/>
        <end position="86"/>
    </location>
</feature>
<evidence type="ECO:0000256" key="1">
    <source>
        <dbReference type="SAM" id="Phobius"/>
    </source>
</evidence>
<dbReference type="AlphaFoldDB" id="A0A8B3S2J7"/>
<feature type="transmembrane region" description="Helical" evidence="1">
    <location>
        <begin position="29"/>
        <end position="50"/>
    </location>
</feature>
<name>A0A8B3S2J7_9EURY</name>
<evidence type="ECO:0000313" key="2">
    <source>
        <dbReference type="EMBL" id="RZB29222.1"/>
    </source>
</evidence>
<protein>
    <submittedName>
        <fullName evidence="2">Uncharacterized protein</fullName>
    </submittedName>
</protein>
<reference evidence="3" key="1">
    <citation type="submission" date="2019-01" db="EMBL/GenBank/DDBJ databases">
        <title>Anaerobic oxidation of ethane by archaea from a marine hydrocarbon seep.</title>
        <authorList>
            <person name="Musat F."/>
        </authorList>
    </citation>
    <scope>NUCLEOTIDE SEQUENCE [LARGE SCALE GENOMIC DNA]</scope>
</reference>
<keyword evidence="1" id="KW-0812">Transmembrane</keyword>
<gene>
    <name evidence="2" type="ORF">AEth_01364</name>
</gene>
<sequence>MIKNFLIATTASVVAGGIIYSLVVLLVNYFAPIVAVIAGFVSGIGLVVLSRCNKENNKDISAVGLCYFGVVAVMSLFTGYLLIYYFKPVIIHGIMCHPKNFIAFPQFIVNTLKIPDILSTIFGGIAASALSHKIRAIYEYFRRSSPV</sequence>
<evidence type="ECO:0000313" key="3">
    <source>
        <dbReference type="Proteomes" id="UP000291831"/>
    </source>
</evidence>
<dbReference type="EMBL" id="RPGO01000030">
    <property type="protein sequence ID" value="RZB29222.1"/>
    <property type="molecule type" value="Genomic_DNA"/>
</dbReference>
<organism evidence="2 3">
    <name type="scientific">Candidatus Argoarchaeum ethanivorans</name>
    <dbReference type="NCBI Taxonomy" id="2608793"/>
    <lineage>
        <taxon>Archaea</taxon>
        <taxon>Methanobacteriati</taxon>
        <taxon>Methanobacteriota</taxon>
        <taxon>Stenosarchaea group</taxon>
        <taxon>Methanomicrobia</taxon>
        <taxon>Methanosarcinales</taxon>
        <taxon>Methanosarcinales incertae sedis</taxon>
        <taxon>GOM Arc I cluster</taxon>
        <taxon>Candidatus Argoarchaeum</taxon>
    </lineage>
</organism>
<keyword evidence="1" id="KW-0472">Membrane</keyword>